<dbReference type="PATRIC" id="fig|1423731.3.peg.722"/>
<name>A0A0R1M3D9_9LACO</name>
<protein>
    <recommendedName>
        <fullName evidence="3">HTH cro/C1-type domain-containing protein</fullName>
    </recommendedName>
</protein>
<evidence type="ECO:0008006" key="3">
    <source>
        <dbReference type="Google" id="ProtNLM"/>
    </source>
</evidence>
<organism evidence="1 2">
    <name type="scientific">Liquorilactobacillus capillatus DSM 19910</name>
    <dbReference type="NCBI Taxonomy" id="1423731"/>
    <lineage>
        <taxon>Bacteria</taxon>
        <taxon>Bacillati</taxon>
        <taxon>Bacillota</taxon>
        <taxon>Bacilli</taxon>
        <taxon>Lactobacillales</taxon>
        <taxon>Lactobacillaceae</taxon>
        <taxon>Liquorilactobacillus</taxon>
    </lineage>
</organism>
<reference evidence="1 2" key="1">
    <citation type="journal article" date="2015" name="Genome Announc.">
        <title>Expanding the biotechnology potential of lactobacilli through comparative genomics of 213 strains and associated genera.</title>
        <authorList>
            <person name="Sun Z."/>
            <person name="Harris H.M."/>
            <person name="McCann A."/>
            <person name="Guo C."/>
            <person name="Argimon S."/>
            <person name="Zhang W."/>
            <person name="Yang X."/>
            <person name="Jeffery I.B."/>
            <person name="Cooney J.C."/>
            <person name="Kagawa T.F."/>
            <person name="Liu W."/>
            <person name="Song Y."/>
            <person name="Salvetti E."/>
            <person name="Wrobel A."/>
            <person name="Rasinkangas P."/>
            <person name="Parkhill J."/>
            <person name="Rea M.C."/>
            <person name="O'Sullivan O."/>
            <person name="Ritari J."/>
            <person name="Douillard F.P."/>
            <person name="Paul Ross R."/>
            <person name="Yang R."/>
            <person name="Briner A.E."/>
            <person name="Felis G.E."/>
            <person name="de Vos W.M."/>
            <person name="Barrangou R."/>
            <person name="Klaenhammer T.R."/>
            <person name="Caufield P.W."/>
            <person name="Cui Y."/>
            <person name="Zhang H."/>
            <person name="O'Toole P.W."/>
        </authorList>
    </citation>
    <scope>NUCLEOTIDE SEQUENCE [LARGE SCALE GENOMIC DNA]</scope>
    <source>
        <strain evidence="1 2">DSM 19910</strain>
    </source>
</reference>
<evidence type="ECO:0000313" key="2">
    <source>
        <dbReference type="Proteomes" id="UP000051621"/>
    </source>
</evidence>
<dbReference type="RefSeq" id="WP_057742883.1">
    <property type="nucleotide sequence ID" value="NZ_AZEF01000012.1"/>
</dbReference>
<keyword evidence="2" id="KW-1185">Reference proteome</keyword>
<dbReference type="AlphaFoldDB" id="A0A0R1M3D9"/>
<proteinExistence type="predicted"/>
<sequence length="63" mass="7224">MIADPDMIQKLLNSDLSGWKIEKETGVSRNAILEMRHGRRKIKNLRLETAIKLTAYASKKIID</sequence>
<dbReference type="EMBL" id="AZEF01000012">
    <property type="protein sequence ID" value="KRL02535.1"/>
    <property type="molecule type" value="Genomic_DNA"/>
</dbReference>
<evidence type="ECO:0000313" key="1">
    <source>
        <dbReference type="EMBL" id="KRL02535.1"/>
    </source>
</evidence>
<gene>
    <name evidence="1" type="ORF">FC81_GL000703</name>
</gene>
<accession>A0A0R1M3D9</accession>
<dbReference type="OrthoDB" id="2406308at2"/>
<comment type="caution">
    <text evidence="1">The sequence shown here is derived from an EMBL/GenBank/DDBJ whole genome shotgun (WGS) entry which is preliminary data.</text>
</comment>
<dbReference type="Proteomes" id="UP000051621">
    <property type="component" value="Unassembled WGS sequence"/>
</dbReference>